<sequence>MPDSPLILPPLLIAVLLLISGAAKVRHPRGDAQRLQPAAPARTAHRQPRPAGPAVGRDRPGPRPAGGPGPLRRGGRGRGAGALRLLPRGDRAGSGLRLPGHLQLLRSAGTGRGHPTHGRAQCPARRPGAARRLVGHRTGLRRRAARDGTGRDPAVAGARGADGRRGRRDLRRDEGRAPRVPHRHRRRCRGRDRGLRPPAPALRRARGRDRPVPAAALPGEQRRDDARLRLPRLRAVRDADRADPRVGRAARPGGGASRRVATARDDAGRGAAPAERILHDPQATPARIFGIGTPGAVLLGGDGLLAGGPVQGSTEVLAFVDDVHAELVEAGVVEAGEISPGQ</sequence>
<accession>A0AC61U1A9</accession>
<evidence type="ECO:0000313" key="1">
    <source>
        <dbReference type="EMBL" id="UUZ43794.1"/>
    </source>
</evidence>
<proteinExistence type="predicted"/>
<dbReference type="EMBL" id="CP087977">
    <property type="protein sequence ID" value="UUZ43794.1"/>
    <property type="molecule type" value="Genomic_DNA"/>
</dbReference>
<reference evidence="1" key="1">
    <citation type="submission" date="2021-11" db="EMBL/GenBank/DDBJ databases">
        <title>Study of the species diversity of bacterial strains isolated from a unique natural object - Shulgan-Tash cave (Bashkiria).</title>
        <authorList>
            <person name="Sazanova A.L."/>
            <person name="Chirak E.R."/>
            <person name="Safronova V.I."/>
        </authorList>
    </citation>
    <scope>NUCLEOTIDE SEQUENCE</scope>
    <source>
        <strain evidence="1">P1</strain>
    </source>
</reference>
<evidence type="ECO:0000313" key="2">
    <source>
        <dbReference type="Proteomes" id="UP001059663"/>
    </source>
</evidence>
<protein>
    <submittedName>
        <fullName evidence="1">Uncharacterized protein</fullName>
    </submittedName>
</protein>
<name>A0AC61U1A9_9MICO</name>
<organism evidence="1 2">
    <name type="scientific">Janibacter limosus</name>
    <dbReference type="NCBI Taxonomy" id="53458"/>
    <lineage>
        <taxon>Bacteria</taxon>
        <taxon>Bacillati</taxon>
        <taxon>Actinomycetota</taxon>
        <taxon>Actinomycetes</taxon>
        <taxon>Micrococcales</taxon>
        <taxon>Intrasporangiaceae</taxon>
        <taxon>Janibacter</taxon>
    </lineage>
</organism>
<dbReference type="Proteomes" id="UP001059663">
    <property type="component" value="Chromosome"/>
</dbReference>
<gene>
    <name evidence="1" type="ORF">LP422_13510</name>
</gene>